<organism evidence="7 8">
    <name type="scientific">Dialister hominis</name>
    <dbReference type="NCBI Taxonomy" id="2582419"/>
    <lineage>
        <taxon>Bacteria</taxon>
        <taxon>Bacillati</taxon>
        <taxon>Bacillota</taxon>
        <taxon>Negativicutes</taxon>
        <taxon>Veillonellales</taxon>
        <taxon>Veillonellaceae</taxon>
        <taxon>Dialister</taxon>
    </lineage>
</organism>
<keyword evidence="7" id="KW-0223">Dioxygenase</keyword>
<keyword evidence="5" id="KW-0560">Oxidoreductase</keyword>
<protein>
    <submittedName>
        <fullName evidence="7">Dioxygenase</fullName>
    </submittedName>
</protein>
<gene>
    <name evidence="7" type="ORF">Dia5BBH33_19410</name>
</gene>
<comment type="cofactor">
    <cofactor evidence="1">
        <name>Zn(2+)</name>
        <dbReference type="ChEBI" id="CHEBI:29105"/>
    </cofactor>
</comment>
<dbReference type="Gene3D" id="3.40.830.10">
    <property type="entry name" value="LigB-like"/>
    <property type="match status" value="2"/>
</dbReference>
<evidence type="ECO:0000259" key="6">
    <source>
        <dbReference type="Pfam" id="PF02900"/>
    </source>
</evidence>
<name>A0A8D5A6L5_9FIRM</name>
<sequence length="232" mass="26111">MKLPVIFAGHGSPMIALEDNELTKEFQKIGERVVSEFEKPKAILSFSAHWFTRGTYVQSDPEPRQVYDMYGFPKELYEVQYHPKGCQELTDDILALLPDISINDDWGIEGPQNAYDIGKALAPLREKGYLLLGSGNIVHNLRRLEWDNPNGSPQADRFDAFITGLVKKRDNEKIIHYEDNPDAAYAAPTADHFLPLLYTLGAAQGEKPEIFNNVRNTGSLSMTGYLFGFGEK</sequence>
<dbReference type="CDD" id="cd07363">
    <property type="entry name" value="45_DOPA_Dioxygenase"/>
    <property type="match status" value="1"/>
</dbReference>
<evidence type="ECO:0000256" key="4">
    <source>
        <dbReference type="ARBA" id="ARBA00022833"/>
    </source>
</evidence>
<dbReference type="GO" id="GO:0016702">
    <property type="term" value="F:oxidoreductase activity, acting on single donors with incorporation of molecular oxygen, incorporation of two atoms of oxygen"/>
    <property type="evidence" value="ECO:0007669"/>
    <property type="project" value="UniProtKB-ARBA"/>
</dbReference>
<keyword evidence="3" id="KW-0479">Metal-binding</keyword>
<dbReference type="EMBL" id="AP019697">
    <property type="protein sequence ID" value="BBK26006.1"/>
    <property type="molecule type" value="Genomic_DNA"/>
</dbReference>
<proteinExistence type="inferred from homology"/>
<dbReference type="SUPFAM" id="SSF53213">
    <property type="entry name" value="LigB-like"/>
    <property type="match status" value="1"/>
</dbReference>
<evidence type="ECO:0000256" key="3">
    <source>
        <dbReference type="ARBA" id="ARBA00022723"/>
    </source>
</evidence>
<dbReference type="PANTHER" id="PTHR30096">
    <property type="entry name" value="4,5-DOPA DIOXYGENASE EXTRADIOL-LIKE PROTEIN"/>
    <property type="match status" value="1"/>
</dbReference>
<accession>A0A8D5A6L5</accession>
<dbReference type="PIRSF" id="PIRSF006157">
    <property type="entry name" value="Doxgns_DODA"/>
    <property type="match status" value="1"/>
</dbReference>
<keyword evidence="8" id="KW-1185">Reference proteome</keyword>
<dbReference type="Pfam" id="PF02900">
    <property type="entry name" value="LigB"/>
    <property type="match status" value="1"/>
</dbReference>
<feature type="domain" description="Extradiol ring-cleavage dioxygenase class III enzyme subunit B" evidence="6">
    <location>
        <begin position="109"/>
        <end position="227"/>
    </location>
</feature>
<evidence type="ECO:0000313" key="8">
    <source>
        <dbReference type="Proteomes" id="UP000320585"/>
    </source>
</evidence>
<dbReference type="PANTHER" id="PTHR30096:SF0">
    <property type="entry name" value="4,5-DOPA DIOXYGENASE EXTRADIOL-LIKE PROTEIN"/>
    <property type="match status" value="1"/>
</dbReference>
<keyword evidence="4" id="KW-0862">Zinc</keyword>
<evidence type="ECO:0000256" key="5">
    <source>
        <dbReference type="ARBA" id="ARBA00023002"/>
    </source>
</evidence>
<comment type="similarity">
    <text evidence="2">Belongs to the DODA-type extradiol aromatic ring-opening dioxygenase family.</text>
</comment>
<evidence type="ECO:0000256" key="1">
    <source>
        <dbReference type="ARBA" id="ARBA00001947"/>
    </source>
</evidence>
<dbReference type="KEGG" id="dho:Dia5BBH33_19410"/>
<dbReference type="GO" id="GO:0008198">
    <property type="term" value="F:ferrous iron binding"/>
    <property type="evidence" value="ECO:0007669"/>
    <property type="project" value="InterPro"/>
</dbReference>
<dbReference type="InterPro" id="IPR014436">
    <property type="entry name" value="Extradiol_dOase_DODA"/>
</dbReference>
<evidence type="ECO:0000256" key="2">
    <source>
        <dbReference type="ARBA" id="ARBA00007581"/>
    </source>
</evidence>
<dbReference type="Proteomes" id="UP000320585">
    <property type="component" value="Chromosome"/>
</dbReference>
<evidence type="ECO:0000313" key="7">
    <source>
        <dbReference type="EMBL" id="BBK26006.1"/>
    </source>
</evidence>
<dbReference type="GO" id="GO:0008270">
    <property type="term" value="F:zinc ion binding"/>
    <property type="evidence" value="ECO:0007669"/>
    <property type="project" value="InterPro"/>
</dbReference>
<dbReference type="AlphaFoldDB" id="A0A8D5A6L5"/>
<reference evidence="8" key="1">
    <citation type="submission" date="2019-05" db="EMBL/GenBank/DDBJ databases">
        <title>Complete genome sequencing of Dialister sp. strain 5BBH33.</title>
        <authorList>
            <person name="Sakamoto M."/>
            <person name="Murakami T."/>
            <person name="Mori H."/>
        </authorList>
    </citation>
    <scope>NUCLEOTIDE SEQUENCE [LARGE SCALE GENOMIC DNA]</scope>
    <source>
        <strain evidence="8">5BBH33</strain>
    </source>
</reference>
<dbReference type="InterPro" id="IPR004183">
    <property type="entry name" value="Xdiol_dOase_suB"/>
</dbReference>